<evidence type="ECO:0000259" key="2">
    <source>
        <dbReference type="PROSITE" id="PS51192"/>
    </source>
</evidence>
<dbReference type="InterPro" id="IPR049730">
    <property type="entry name" value="SNF2/RAD54-like_C"/>
</dbReference>
<sequence>MKQLQLAVFLMPDGHFCEFAGITANGRVFSFLQLFQENPNPDRFQKLFPEGQRAASLRVLFYSSMGTSRIMNLQESSIWNTCEPKIRIYTNDGRSAYFAGRISYDLRLFKNEDGLYTLLRENADVVENTWLERFIWENPSQNDIPDIISVSDNEPLPVWFDGPSPEQRTMLNRLGGRERIRPADLVKYKNSLKLNGVQGLELIPEIYQAGPALCIFLEPFYNESEELGIHGKICFVYAERKQDLSPLKRKKQSDSMEEPTETEPSLYEFTIKQHRTSARNAVTYSEHPSGVVVKRSVKKENALFSLDLPIRYSRSTGEFKISPKKVSSFFTEILPEVLKKNVILRLHADLDGITIRRKASFQIRESSGVDWFGGGIQVDGLDSKESSAVYAAWKAGRKFVRLQKFGMIDLKNLEFESLDKTLDSAGIELDKNGNSSRLNKGQMMALDLNGDLRAAKSIQKLKKSLKDIFENENIQNNFFPGPDFRGELRDYQKKGAQFLFNLHSLKIGGILADEMGLGKTIQCLAFFSKIFKDTPKTKILVIAPLAAIGVWEEESTRFLPDVSVQVWHGSSRKESKPARAGIILTTYQTLTRDMEIFHKLKFATMVLDEAQNVKNVATDSARSVRKIKAGSVFCLTGTPMENRLDEFWSLFDLSFPGLLGNLRSFQRSFSPANIQELQKRTEKFLLRRRKSEVLTDLPPKTEIRVSTPMEIRQAKLYEKARQEAILILKSAGSNYIFELLPQLTRLRRLACHPDIGMDKVDPTQSGKINRFLTMIQEEIPKGSAALVFSQFTDSLSIVKNALDLLKIEYFYLDGKTSPTQRVSYVKRFQRGERRFFLISLKAGGVALTLTRADTVFHLDPWWNPAVENQASDRAHRFGQKQPVFIYKLFSEGSIEERVLELQEKKRKLFASLFDSEKGWTESDISREELRELIG</sequence>
<feature type="domain" description="Helicase C-terminal" evidence="3">
    <location>
        <begin position="767"/>
        <end position="933"/>
    </location>
</feature>
<keyword evidence="1" id="KW-0378">Hydrolase</keyword>
<dbReference type="SMART" id="SM00487">
    <property type="entry name" value="DEXDc"/>
    <property type="match status" value="1"/>
</dbReference>
<dbReference type="Proteomes" id="UP000012313">
    <property type="component" value="Unassembled WGS sequence"/>
</dbReference>
<dbReference type="SUPFAM" id="SSF52540">
    <property type="entry name" value="P-loop containing nucleoside triphosphate hydrolases"/>
    <property type="match status" value="2"/>
</dbReference>
<dbReference type="InterPro" id="IPR038718">
    <property type="entry name" value="SNF2-like_sf"/>
</dbReference>
<dbReference type="CDD" id="cd18793">
    <property type="entry name" value="SF2_C_SNF"/>
    <property type="match status" value="1"/>
</dbReference>
<dbReference type="InterPro" id="IPR014001">
    <property type="entry name" value="Helicase_ATP-bd"/>
</dbReference>
<comment type="caution">
    <text evidence="4">The sequence shown here is derived from an EMBL/GenBank/DDBJ whole genome shotgun (WGS) entry which is preliminary data.</text>
</comment>
<protein>
    <submittedName>
        <fullName evidence="4">SNF2 family N-terminal domain protein</fullName>
    </submittedName>
</protein>
<dbReference type="SMART" id="SM00490">
    <property type="entry name" value="HELICc"/>
    <property type="match status" value="1"/>
</dbReference>
<dbReference type="GO" id="GO:0005524">
    <property type="term" value="F:ATP binding"/>
    <property type="evidence" value="ECO:0007669"/>
    <property type="project" value="InterPro"/>
</dbReference>
<dbReference type="STRING" id="1218598.LEP1GSC060_2263"/>
<evidence type="ECO:0000313" key="4">
    <source>
        <dbReference type="EMBL" id="EMY76021.1"/>
    </source>
</evidence>
<dbReference type="EMBL" id="AOHC02000056">
    <property type="protein sequence ID" value="EMY76021.1"/>
    <property type="molecule type" value="Genomic_DNA"/>
</dbReference>
<dbReference type="RefSeq" id="WP_003010723.1">
    <property type="nucleotide sequence ID" value="NZ_AOHC02000056.1"/>
</dbReference>
<dbReference type="Pfam" id="PF08455">
    <property type="entry name" value="SNF2_assoc"/>
    <property type="match status" value="1"/>
</dbReference>
<name>N1W739_9LEPT</name>
<dbReference type="PANTHER" id="PTHR10799">
    <property type="entry name" value="SNF2/RAD54 HELICASE FAMILY"/>
    <property type="match status" value="1"/>
</dbReference>
<dbReference type="AlphaFoldDB" id="N1W739"/>
<evidence type="ECO:0000259" key="3">
    <source>
        <dbReference type="PROSITE" id="PS51194"/>
    </source>
</evidence>
<evidence type="ECO:0000313" key="5">
    <source>
        <dbReference type="Proteomes" id="UP000012313"/>
    </source>
</evidence>
<reference evidence="4" key="1">
    <citation type="submission" date="2013-03" db="EMBL/GenBank/DDBJ databases">
        <authorList>
            <person name="Harkins D.M."/>
            <person name="Durkin A.S."/>
            <person name="Brinkac L.M."/>
            <person name="Haft D.H."/>
            <person name="Selengut J.D."/>
            <person name="Sanka R."/>
            <person name="DePew J."/>
            <person name="Purushe J."/>
            <person name="Hartskeerl R.A."/>
            <person name="Ahmed A."/>
            <person name="van der Linden H."/>
            <person name="Goris M.G.A."/>
            <person name="Vinetz J.M."/>
            <person name="Sutton G.G."/>
            <person name="Nierman W.C."/>
            <person name="Fouts D.E."/>
        </authorList>
    </citation>
    <scope>NUCLEOTIDE SEQUENCE [LARGE SCALE GENOMIC DNA]</scope>
    <source>
        <strain evidence="4">ICFT</strain>
    </source>
</reference>
<feature type="domain" description="Helicase ATP-binding" evidence="2">
    <location>
        <begin position="500"/>
        <end position="657"/>
    </location>
</feature>
<dbReference type="PROSITE" id="PS51194">
    <property type="entry name" value="HELICASE_CTER"/>
    <property type="match status" value="1"/>
</dbReference>
<dbReference type="PROSITE" id="PS51192">
    <property type="entry name" value="HELICASE_ATP_BIND_1"/>
    <property type="match status" value="1"/>
</dbReference>
<dbReference type="GO" id="GO:0016787">
    <property type="term" value="F:hydrolase activity"/>
    <property type="evidence" value="ECO:0007669"/>
    <property type="project" value="UniProtKB-KW"/>
</dbReference>
<dbReference type="Gene3D" id="3.40.50.300">
    <property type="entry name" value="P-loop containing nucleotide triphosphate hydrolases"/>
    <property type="match status" value="1"/>
</dbReference>
<dbReference type="Pfam" id="PF00176">
    <property type="entry name" value="SNF2-rel_dom"/>
    <property type="match status" value="1"/>
</dbReference>
<proteinExistence type="predicted"/>
<accession>N1W739</accession>
<keyword evidence="5" id="KW-1185">Reference proteome</keyword>
<dbReference type="Pfam" id="PF00271">
    <property type="entry name" value="Helicase_C"/>
    <property type="match status" value="1"/>
</dbReference>
<dbReference type="InterPro" id="IPR013663">
    <property type="entry name" value="Helicase_SWF/SNF/SWI_bac"/>
</dbReference>
<gene>
    <name evidence="4" type="ORF">LEP1GSC060_2263</name>
</gene>
<dbReference type="InterPro" id="IPR027417">
    <property type="entry name" value="P-loop_NTPase"/>
</dbReference>
<evidence type="ECO:0000256" key="1">
    <source>
        <dbReference type="ARBA" id="ARBA00022801"/>
    </source>
</evidence>
<dbReference type="InterPro" id="IPR001650">
    <property type="entry name" value="Helicase_C-like"/>
</dbReference>
<organism evidence="4 5">
    <name type="scientific">Leptospira weilii serovar Ranarum str. ICFT</name>
    <dbReference type="NCBI Taxonomy" id="1218598"/>
    <lineage>
        <taxon>Bacteria</taxon>
        <taxon>Pseudomonadati</taxon>
        <taxon>Spirochaetota</taxon>
        <taxon>Spirochaetia</taxon>
        <taxon>Leptospirales</taxon>
        <taxon>Leptospiraceae</taxon>
        <taxon>Leptospira</taxon>
    </lineage>
</organism>
<dbReference type="InterPro" id="IPR000330">
    <property type="entry name" value="SNF2_N"/>
</dbReference>
<dbReference type="Gene3D" id="3.40.50.10810">
    <property type="entry name" value="Tandem AAA-ATPase domain"/>
    <property type="match status" value="1"/>
</dbReference>